<dbReference type="STRING" id="75913.A0A0K0FTE7"/>
<organism evidence="1 2">
    <name type="scientific">Strongyloides venezuelensis</name>
    <name type="common">Threadworm</name>
    <dbReference type="NCBI Taxonomy" id="75913"/>
    <lineage>
        <taxon>Eukaryota</taxon>
        <taxon>Metazoa</taxon>
        <taxon>Ecdysozoa</taxon>
        <taxon>Nematoda</taxon>
        <taxon>Chromadorea</taxon>
        <taxon>Rhabditida</taxon>
        <taxon>Tylenchina</taxon>
        <taxon>Panagrolaimomorpha</taxon>
        <taxon>Strongyloidoidea</taxon>
        <taxon>Strongyloididae</taxon>
        <taxon>Strongyloides</taxon>
    </lineage>
</organism>
<dbReference type="WBParaSite" id="SVE_1528300.1">
    <property type="protein sequence ID" value="SVE_1528300.1"/>
    <property type="gene ID" value="SVE_1528300"/>
</dbReference>
<name>A0A0K0FTE7_STRVS</name>
<reference evidence="2" key="2">
    <citation type="submission" date="2015-08" db="UniProtKB">
        <authorList>
            <consortium name="WormBaseParasite"/>
        </authorList>
    </citation>
    <scope>IDENTIFICATION</scope>
</reference>
<dbReference type="Proteomes" id="UP000035680">
    <property type="component" value="Unassembled WGS sequence"/>
</dbReference>
<evidence type="ECO:0000313" key="1">
    <source>
        <dbReference type="Proteomes" id="UP000035680"/>
    </source>
</evidence>
<proteinExistence type="predicted"/>
<evidence type="ECO:0000313" key="2">
    <source>
        <dbReference type="WBParaSite" id="SVE_1528300.1"/>
    </source>
</evidence>
<reference evidence="1" key="1">
    <citation type="submission" date="2014-07" db="EMBL/GenBank/DDBJ databases">
        <authorList>
            <person name="Martin A.A"/>
            <person name="De Silva N."/>
        </authorList>
    </citation>
    <scope>NUCLEOTIDE SEQUENCE</scope>
</reference>
<sequence length="113" mass="13035">MALNLIPDVSFATNRVAKYAANPKLNYLSDVKLKYIKRSNDFKLKCLSDASFAHSNTDFRLITSMVCYLNNDLFYRPTKRQTKVARSTFIAELFSLVYGTDTLMQYKKICEVI</sequence>
<protein>
    <submittedName>
        <fullName evidence="2">DDE_Tnp_1_7 domain-containing protein</fullName>
    </submittedName>
</protein>
<accession>A0A0K0FTE7</accession>
<keyword evidence="1" id="KW-1185">Reference proteome</keyword>
<dbReference type="AlphaFoldDB" id="A0A0K0FTE7"/>